<dbReference type="GO" id="GO:0051603">
    <property type="term" value="P:proteolysis involved in protein catabolic process"/>
    <property type="evidence" value="ECO:0007669"/>
    <property type="project" value="TreeGrafter"/>
</dbReference>
<dbReference type="GO" id="GO:0005829">
    <property type="term" value="C:cytosol"/>
    <property type="evidence" value="ECO:0007669"/>
    <property type="project" value="TreeGrafter"/>
</dbReference>
<keyword evidence="3" id="KW-0479">Metal-binding</keyword>
<dbReference type="SUPFAM" id="SSF63411">
    <property type="entry name" value="LuxS/MPP-like metallohydrolase"/>
    <property type="match status" value="4"/>
</dbReference>
<dbReference type="GO" id="GO:0043171">
    <property type="term" value="P:peptide catabolic process"/>
    <property type="evidence" value="ECO:0007669"/>
    <property type="project" value="TreeGrafter"/>
</dbReference>
<keyword evidence="13" id="KW-1185">Reference proteome</keyword>
<evidence type="ECO:0000313" key="13">
    <source>
        <dbReference type="Proteomes" id="UP000095023"/>
    </source>
</evidence>
<keyword evidence="6" id="KW-0482">Metalloprotease</keyword>
<evidence type="ECO:0000256" key="6">
    <source>
        <dbReference type="ARBA" id="ARBA00023049"/>
    </source>
</evidence>
<feature type="domain" description="Coenzyme PQQ synthesis protein F-like C-terminal lobe" evidence="11">
    <location>
        <begin position="770"/>
        <end position="868"/>
    </location>
</feature>
<evidence type="ECO:0000256" key="7">
    <source>
        <dbReference type="RuleBase" id="RU004447"/>
    </source>
</evidence>
<dbReference type="InterPro" id="IPR001431">
    <property type="entry name" value="Pept_M16_Zn_BS"/>
</dbReference>
<keyword evidence="2" id="KW-0645">Protease</keyword>
<keyword evidence="4" id="KW-0378">Hydrolase</keyword>
<dbReference type="InterPro" id="IPR032632">
    <property type="entry name" value="Peptidase_M16_M"/>
</dbReference>
<dbReference type="GO" id="GO:0005739">
    <property type="term" value="C:mitochondrion"/>
    <property type="evidence" value="ECO:0007669"/>
    <property type="project" value="TreeGrafter"/>
</dbReference>
<evidence type="ECO:0000256" key="4">
    <source>
        <dbReference type="ARBA" id="ARBA00022801"/>
    </source>
</evidence>
<dbReference type="InterPro" id="IPR011249">
    <property type="entry name" value="Metalloenz_LuxS/M16"/>
</dbReference>
<evidence type="ECO:0000256" key="1">
    <source>
        <dbReference type="ARBA" id="ARBA00007261"/>
    </source>
</evidence>
<dbReference type="GO" id="GO:0046872">
    <property type="term" value="F:metal ion binding"/>
    <property type="evidence" value="ECO:0007669"/>
    <property type="project" value="UniProtKB-KW"/>
</dbReference>
<dbReference type="Proteomes" id="UP000095023">
    <property type="component" value="Unassembled WGS sequence"/>
</dbReference>
<dbReference type="InterPro" id="IPR007863">
    <property type="entry name" value="Peptidase_M16_C"/>
</dbReference>
<dbReference type="Pfam" id="PF22456">
    <property type="entry name" value="PqqF-like_C_4"/>
    <property type="match status" value="1"/>
</dbReference>
<evidence type="ECO:0000259" key="10">
    <source>
        <dbReference type="Pfam" id="PF16187"/>
    </source>
</evidence>
<feature type="domain" description="Peptidase M16 C-terminal" evidence="9">
    <location>
        <begin position="195"/>
        <end position="374"/>
    </location>
</feature>
<dbReference type="OrthoDB" id="952271at2759"/>
<evidence type="ECO:0000259" key="9">
    <source>
        <dbReference type="Pfam" id="PF05193"/>
    </source>
</evidence>
<dbReference type="Pfam" id="PF16187">
    <property type="entry name" value="Peptidase_M16_M"/>
    <property type="match status" value="1"/>
</dbReference>
<dbReference type="FunFam" id="3.30.830.10:FF:000004">
    <property type="entry name" value="Putative insulin-degrading enzyme"/>
    <property type="match status" value="1"/>
</dbReference>
<accession>A0A1E4TLK1</accession>
<sequence>MANIHVIADDIQKPLLDDRQYRVVQLPNQLEATLIHDPETDKASAALDVNVGSFADYNYLPGLAHFCEHLLFMGTKKYPKENEYSQYLSQHSGHSNAYTSTDSTNYYFEVGHEFLKGAMDRFSQFFIEPLFNPECKDREIRAVDSENKKNLQSDMWRLHQLDCSLSNPEHPHSGFSTGNLQTLSFEPGSKGIDVREELLKYYHSHYSANIMKLVVVGREDLDTLQNWITEMFSPIKNLNIPAPPTYDAPPYRPEDLGFVVYAKPVMDSHTLSLMFPFPDQDPYFETLPAHYFSHLIGHEGPGSILAYLKSKGLATGLSAGCSHVSTGYDSFSIDVELSKHAVDQWRTVLDIVFQYLTVLKNAGPQDWIFDELREMSVIEFKYRHKIGAANTASRLAAAMQKIHIPRDRLLSASSVFVTYKPEVISQFGEYFSPNNFRCMLVSQDYPGDWDQTEKWYGTQYRIEQFSKDFLSSLGSSGSLPELHLPAPNEFIPRNLATEKTEITEKAQAPTLLRDESYIRLWHKKDDTFWMPKGSISIEFFNNIASESAKNSAMASFVSDMLTYYLNEYSYAADMAGLKYKLSSSDSGMVLSISGYNDKLHVLLEKILQEIVAFTVKPDIFKVVKQKLTQKFANFGYNAPYTQIGIYGSYVLNERSWSVEEKLEALATVTEDDVNNFSKKLFSNLFFEMLVHGNITKDQAFELAKLTTNTFGPESFISADRQLLSAYILPEGKSFRYDVPLTDRENVNSCIDVFFQVGELTDRVMKAKLDLLSQIAVEPAFDRLRTEEQLGYVVFSGTRTSRTTAGFRVLIQSERDCRFLDNRIEAFLVYLEEILTSMNDEDFAKHVHSLTVKKLEKIKSLQEEGSRFWGYISSRYYNFTQRQEDVQILAKLTKSEIIEFFNEYISAKSPKRTKLIVSLVSHKTPNDYIAIEDVQEFKSSLKLAARPVPMKDLSIYKDSSSAKL</sequence>
<evidence type="ECO:0000259" key="11">
    <source>
        <dbReference type="Pfam" id="PF22456"/>
    </source>
</evidence>
<dbReference type="AlphaFoldDB" id="A0A1E4TLK1"/>
<evidence type="ECO:0000259" key="8">
    <source>
        <dbReference type="Pfam" id="PF00675"/>
    </source>
</evidence>
<dbReference type="Pfam" id="PF05193">
    <property type="entry name" value="Peptidase_M16_C"/>
    <property type="match status" value="1"/>
</dbReference>
<evidence type="ECO:0000256" key="3">
    <source>
        <dbReference type="ARBA" id="ARBA00022723"/>
    </source>
</evidence>
<proteinExistence type="inferred from homology"/>
<evidence type="ECO:0000256" key="2">
    <source>
        <dbReference type="ARBA" id="ARBA00022670"/>
    </source>
</evidence>
<dbReference type="GO" id="GO:0004222">
    <property type="term" value="F:metalloendopeptidase activity"/>
    <property type="evidence" value="ECO:0007669"/>
    <property type="project" value="InterPro"/>
</dbReference>
<evidence type="ECO:0000313" key="12">
    <source>
        <dbReference type="EMBL" id="ODV92635.1"/>
    </source>
</evidence>
<dbReference type="PROSITE" id="PS00143">
    <property type="entry name" value="INSULINASE"/>
    <property type="match status" value="1"/>
</dbReference>
<dbReference type="FunFam" id="3.30.830.10:FF:000003">
    <property type="entry name" value="Insulin-degrading enzyme"/>
    <property type="match status" value="1"/>
</dbReference>
<protein>
    <submittedName>
        <fullName evidence="12">Uncharacterized protein</fullName>
    </submittedName>
</protein>
<dbReference type="FunFam" id="3.30.830.10:FF:000005">
    <property type="entry name" value="nardilysin isoform X1"/>
    <property type="match status" value="1"/>
</dbReference>
<name>A0A1E4TLK1_9ASCO</name>
<dbReference type="Pfam" id="PF00675">
    <property type="entry name" value="Peptidase_M16"/>
    <property type="match status" value="1"/>
</dbReference>
<dbReference type="Gene3D" id="3.30.830.10">
    <property type="entry name" value="Metalloenzyme, LuxS/M16 peptidase-like"/>
    <property type="match status" value="4"/>
</dbReference>
<feature type="domain" description="Peptidase M16 N-terminal" evidence="8">
    <location>
        <begin position="34"/>
        <end position="169"/>
    </location>
</feature>
<reference evidence="13" key="1">
    <citation type="submission" date="2016-02" db="EMBL/GenBank/DDBJ databases">
        <title>Comparative genomics of biotechnologically important yeasts.</title>
        <authorList>
            <consortium name="DOE Joint Genome Institute"/>
            <person name="Riley R."/>
            <person name="Haridas S."/>
            <person name="Wolfe K.H."/>
            <person name="Lopes M.R."/>
            <person name="Hittinger C.T."/>
            <person name="Goker M."/>
            <person name="Salamov A."/>
            <person name="Wisecaver J."/>
            <person name="Long T.M."/>
            <person name="Aerts A.L."/>
            <person name="Barry K."/>
            <person name="Choi C."/>
            <person name="Clum A."/>
            <person name="Coughlan A.Y."/>
            <person name="Deshpande S."/>
            <person name="Douglass A.P."/>
            <person name="Hanson S.J."/>
            <person name="Klenk H.-P."/>
            <person name="Labutti K."/>
            <person name="Lapidus A."/>
            <person name="Lindquist E."/>
            <person name="Lipzen A."/>
            <person name="Meier-Kolthoff J.P."/>
            <person name="Ohm R.A."/>
            <person name="Otillar R.P."/>
            <person name="Pangilinan J."/>
            <person name="Peng Y."/>
            <person name="Rokas A."/>
            <person name="Rosa C.A."/>
            <person name="Scheuner C."/>
            <person name="Sibirny A.A."/>
            <person name="Slot J.C."/>
            <person name="Stielow J.B."/>
            <person name="Sun H."/>
            <person name="Kurtzman C.P."/>
            <person name="Blackwell M."/>
            <person name="Jeffries T.W."/>
            <person name="Grigoriev I.V."/>
        </authorList>
    </citation>
    <scope>NUCLEOTIDE SEQUENCE [LARGE SCALE GENOMIC DNA]</scope>
    <source>
        <strain evidence="13">NRRL Y-17796</strain>
    </source>
</reference>
<evidence type="ECO:0000256" key="5">
    <source>
        <dbReference type="ARBA" id="ARBA00022833"/>
    </source>
</evidence>
<dbReference type="PANTHER" id="PTHR43690">
    <property type="entry name" value="NARDILYSIN"/>
    <property type="match status" value="1"/>
</dbReference>
<organism evidence="12 13">
    <name type="scientific">Tortispora caseinolytica NRRL Y-17796</name>
    <dbReference type="NCBI Taxonomy" id="767744"/>
    <lineage>
        <taxon>Eukaryota</taxon>
        <taxon>Fungi</taxon>
        <taxon>Dikarya</taxon>
        <taxon>Ascomycota</taxon>
        <taxon>Saccharomycotina</taxon>
        <taxon>Trigonopsidomycetes</taxon>
        <taxon>Trigonopsidales</taxon>
        <taxon>Trigonopsidaceae</taxon>
        <taxon>Tortispora</taxon>
    </lineage>
</organism>
<dbReference type="EMBL" id="KV453841">
    <property type="protein sequence ID" value="ODV92635.1"/>
    <property type="molecule type" value="Genomic_DNA"/>
</dbReference>
<keyword evidence="5" id="KW-0862">Zinc</keyword>
<dbReference type="InterPro" id="IPR011765">
    <property type="entry name" value="Pept_M16_N"/>
</dbReference>
<dbReference type="InterPro" id="IPR050626">
    <property type="entry name" value="Peptidase_M16"/>
</dbReference>
<gene>
    <name evidence="12" type="ORF">CANCADRAFT_56288</name>
</gene>
<dbReference type="PANTHER" id="PTHR43690:SF18">
    <property type="entry name" value="INSULIN-DEGRADING ENZYME-RELATED"/>
    <property type="match status" value="1"/>
</dbReference>
<dbReference type="InterPro" id="IPR054734">
    <property type="entry name" value="PqqF-like_C_4"/>
</dbReference>
<comment type="similarity">
    <text evidence="1 7">Belongs to the peptidase M16 family.</text>
</comment>
<feature type="domain" description="Peptidase M16 middle/third" evidence="10">
    <location>
        <begin position="380"/>
        <end position="664"/>
    </location>
</feature>